<feature type="compositionally biased region" description="Low complexity" evidence="1">
    <location>
        <begin position="199"/>
        <end position="215"/>
    </location>
</feature>
<sequence length="342" mass="36460">MNGSIDESMNGSIDESMNGSIDESMNESIYEVPSAKDLAAAILLNKTVWLDIDDGSEDGRNSEGELIAVLYLSGLDGRPVTSPSFNRMLVDYKIARLNDSDANEFDPADWWPQENISIEYISAEEGSGVEEDAGAKTTGLNIDINPTKPNVNVDISRPNIAINPTKPKVNVNLTGPKVNINPAKPSINVNPSKPVIDVNPTTTEPNATENETSEALSSETVPGTSGTAALPFADSDEPLVLSNSTVPITLINPTGSITLINSTGQVTLIDPAKPVKVINSTEIPKMEDINDWIQATILTDPQRAANLSRDEPVTNSTELVMVAKSNDTEASDIFVEAAAEAI</sequence>
<dbReference type="PATRIC" id="fig|301375.6.peg.2440"/>
<dbReference type="Proteomes" id="UP000053961">
    <property type="component" value="Unassembled WGS sequence"/>
</dbReference>
<proteinExistence type="predicted"/>
<name>A0A101IKI6_9EURY</name>
<feature type="compositionally biased region" description="Polar residues" evidence="1">
    <location>
        <begin position="216"/>
        <end position="227"/>
    </location>
</feature>
<dbReference type="AlphaFoldDB" id="A0A101IKI6"/>
<reference evidence="3" key="1">
    <citation type="journal article" date="2015" name="MBio">
        <title>Genome-Resolved Metagenomic Analysis Reveals Roles for Candidate Phyla and Other Microbial Community Members in Biogeochemical Transformations in Oil Reservoirs.</title>
        <authorList>
            <person name="Hu P."/>
            <person name="Tom L."/>
            <person name="Singh A."/>
            <person name="Thomas B.C."/>
            <person name="Baker B.J."/>
            <person name="Piceno Y.M."/>
            <person name="Andersen G.L."/>
            <person name="Banfield J.F."/>
        </authorList>
    </citation>
    <scope>NUCLEOTIDE SEQUENCE [LARGE SCALE GENOMIC DNA]</scope>
</reference>
<feature type="region of interest" description="Disordered" evidence="1">
    <location>
        <begin position="182"/>
        <end position="231"/>
    </location>
</feature>
<evidence type="ECO:0000256" key="1">
    <source>
        <dbReference type="SAM" id="MobiDB-lite"/>
    </source>
</evidence>
<organism evidence="2 3">
    <name type="scientific">Methanothrix harundinacea</name>
    <dbReference type="NCBI Taxonomy" id="301375"/>
    <lineage>
        <taxon>Archaea</taxon>
        <taxon>Methanobacteriati</taxon>
        <taxon>Methanobacteriota</taxon>
        <taxon>Stenosarchaea group</taxon>
        <taxon>Methanomicrobia</taxon>
        <taxon>Methanotrichales</taxon>
        <taxon>Methanotrichaceae</taxon>
        <taxon>Methanothrix</taxon>
    </lineage>
</organism>
<gene>
    <name evidence="2" type="ORF">XE07_1038</name>
</gene>
<comment type="caution">
    <text evidence="2">The sequence shown here is derived from an EMBL/GenBank/DDBJ whole genome shotgun (WGS) entry which is preliminary data.</text>
</comment>
<protein>
    <submittedName>
        <fullName evidence="2">Uncharacterized protein</fullName>
    </submittedName>
</protein>
<accession>A0A101IKI6</accession>
<dbReference type="EMBL" id="LGHB01000011">
    <property type="protein sequence ID" value="KUK96570.1"/>
    <property type="molecule type" value="Genomic_DNA"/>
</dbReference>
<evidence type="ECO:0000313" key="2">
    <source>
        <dbReference type="EMBL" id="KUK96570.1"/>
    </source>
</evidence>
<evidence type="ECO:0000313" key="3">
    <source>
        <dbReference type="Proteomes" id="UP000053961"/>
    </source>
</evidence>